<gene>
    <name evidence="2" type="ORF">GQ26_0400300</name>
</gene>
<comment type="caution">
    <text evidence="2">The sequence shown here is derived from an EMBL/GenBank/DDBJ whole genome shotgun (WGS) entry which is preliminary data.</text>
</comment>
<protein>
    <submittedName>
        <fullName evidence="2">Uncharacterized protein</fullName>
    </submittedName>
</protein>
<dbReference type="AlphaFoldDB" id="A0A093USC4"/>
<proteinExistence type="predicted"/>
<evidence type="ECO:0000256" key="1">
    <source>
        <dbReference type="SAM" id="MobiDB-lite"/>
    </source>
</evidence>
<feature type="region of interest" description="Disordered" evidence="1">
    <location>
        <begin position="1"/>
        <end position="133"/>
    </location>
</feature>
<name>A0A093USC4_TALMA</name>
<reference evidence="2" key="1">
    <citation type="journal article" date="2014" name="PLoS Genet.">
        <title>Signature Gene Expression Reveals Novel Clues to the Molecular Mechanisms of Dimorphic Transition in Penicillium marneffei.</title>
        <authorList>
            <person name="Yang E."/>
            <person name="Wang G."/>
            <person name="Cai J."/>
            <person name="Woo P.C."/>
            <person name="Lau S.K."/>
            <person name="Yuen K.-Y."/>
            <person name="Chow W.-N."/>
            <person name="Lin X."/>
        </authorList>
    </citation>
    <scope>NUCLEOTIDE SEQUENCE [LARGE SCALE GENOMIC DNA]</scope>
    <source>
        <strain evidence="2">PM1</strain>
    </source>
</reference>
<dbReference type="HOGENOM" id="CLU_1705420_0_0_1"/>
<feature type="compositionally biased region" description="Basic and acidic residues" evidence="1">
    <location>
        <begin position="110"/>
        <end position="133"/>
    </location>
</feature>
<dbReference type="EMBL" id="JPOX01000040">
    <property type="protein sequence ID" value="KFX42835.1"/>
    <property type="molecule type" value="Genomic_DNA"/>
</dbReference>
<sequence>MEEQQQPAPLQINDLHISGFSHGAEAASPHSTIPFDEDTPQQPSSERPLHNEEASETESFLIPVIEISDGEEDRHARLSRPRRPNTHHDYSYQDYQDIMAISASSLGKRRREDSDAPRFPSKIEKDEWKKKERQLQLQIQYRNDKLTDKSGAIF</sequence>
<organism evidence="2">
    <name type="scientific">Talaromyces marneffei PM1</name>
    <dbReference type="NCBI Taxonomy" id="1077442"/>
    <lineage>
        <taxon>Eukaryota</taxon>
        <taxon>Fungi</taxon>
        <taxon>Dikarya</taxon>
        <taxon>Ascomycota</taxon>
        <taxon>Pezizomycotina</taxon>
        <taxon>Eurotiomycetes</taxon>
        <taxon>Eurotiomycetidae</taxon>
        <taxon>Eurotiales</taxon>
        <taxon>Trichocomaceae</taxon>
        <taxon>Talaromyces</taxon>
        <taxon>Talaromyces sect. Talaromyces</taxon>
    </lineage>
</organism>
<accession>A0A093USC4</accession>
<evidence type="ECO:0000313" key="2">
    <source>
        <dbReference type="EMBL" id="KFX42835.1"/>
    </source>
</evidence>